<comment type="caution">
    <text evidence="6">The sequence shown here is derived from an EMBL/GenBank/DDBJ whole genome shotgun (WGS) entry which is preliminary data.</text>
</comment>
<dbReference type="Pfam" id="PF13411">
    <property type="entry name" value="MerR_1"/>
    <property type="match status" value="1"/>
</dbReference>
<dbReference type="Pfam" id="PF11954">
    <property type="entry name" value="DUF3471"/>
    <property type="match status" value="1"/>
</dbReference>
<dbReference type="GO" id="GO:0003677">
    <property type="term" value="F:DNA binding"/>
    <property type="evidence" value="ECO:0007669"/>
    <property type="project" value="UniProtKB-KW"/>
</dbReference>
<organism evidence="6 7">
    <name type="scientific">Peteryoungia aggregata LMG 23059</name>
    <dbReference type="NCBI Taxonomy" id="1368425"/>
    <lineage>
        <taxon>Bacteria</taxon>
        <taxon>Pseudomonadati</taxon>
        <taxon>Pseudomonadota</taxon>
        <taxon>Alphaproteobacteria</taxon>
        <taxon>Hyphomicrobiales</taxon>
        <taxon>Rhizobiaceae</taxon>
        <taxon>Peteryoungia</taxon>
    </lineage>
</organism>
<evidence type="ECO:0000256" key="4">
    <source>
        <dbReference type="ARBA" id="ARBA00023163"/>
    </source>
</evidence>
<keyword evidence="3 6" id="KW-0238">DNA-binding</keyword>
<protein>
    <submittedName>
        <fullName evidence="6">DNA-binding transcriptional MerR regulator</fullName>
    </submittedName>
</protein>
<dbReference type="InterPro" id="IPR021860">
    <property type="entry name" value="Peptidase_S12_Pab87-rel_C"/>
</dbReference>
<evidence type="ECO:0000256" key="3">
    <source>
        <dbReference type="ARBA" id="ARBA00023125"/>
    </source>
</evidence>
<keyword evidence="1" id="KW-0678">Repressor</keyword>
<reference evidence="6 7" key="1">
    <citation type="submission" date="2023-07" db="EMBL/GenBank/DDBJ databases">
        <title>Genomic Encyclopedia of Type Strains, Phase IV (KMG-IV): sequencing the most valuable type-strain genomes for metagenomic binning, comparative biology and taxonomic classification.</title>
        <authorList>
            <person name="Goeker M."/>
        </authorList>
    </citation>
    <scope>NUCLEOTIDE SEQUENCE [LARGE SCALE GENOMIC DNA]</scope>
    <source>
        <strain evidence="6 7">DSM 1111</strain>
    </source>
</reference>
<dbReference type="SUPFAM" id="SSF46955">
    <property type="entry name" value="Putative DNA-binding domain"/>
    <property type="match status" value="1"/>
</dbReference>
<keyword evidence="4" id="KW-0804">Transcription</keyword>
<evidence type="ECO:0000259" key="5">
    <source>
        <dbReference type="PROSITE" id="PS50937"/>
    </source>
</evidence>
<dbReference type="PROSITE" id="PS50937">
    <property type="entry name" value="HTH_MERR_2"/>
    <property type="match status" value="1"/>
</dbReference>
<feature type="domain" description="HTH merR-type" evidence="5">
    <location>
        <begin position="17"/>
        <end position="78"/>
    </location>
</feature>
<evidence type="ECO:0000313" key="6">
    <source>
        <dbReference type="EMBL" id="MDQ0423571.1"/>
    </source>
</evidence>
<name>A0ABU0GDY7_9HYPH</name>
<dbReference type="InterPro" id="IPR009061">
    <property type="entry name" value="DNA-bd_dom_put_sf"/>
</dbReference>
<dbReference type="Proteomes" id="UP001238496">
    <property type="component" value="Unassembled WGS sequence"/>
</dbReference>
<keyword evidence="2" id="KW-0805">Transcription regulation</keyword>
<dbReference type="Gene3D" id="1.10.1660.10">
    <property type="match status" value="1"/>
</dbReference>
<dbReference type="InterPro" id="IPR000551">
    <property type="entry name" value="MerR-type_HTH_dom"/>
</dbReference>
<dbReference type="RefSeq" id="WP_307377673.1">
    <property type="nucleotide sequence ID" value="NZ_JAUSUW010000025.1"/>
</dbReference>
<dbReference type="PANTHER" id="PTHR30204:SF69">
    <property type="entry name" value="MERR-FAMILY TRANSCRIPTIONAL REGULATOR"/>
    <property type="match status" value="1"/>
</dbReference>
<dbReference type="EMBL" id="JAUSUW010000025">
    <property type="protein sequence ID" value="MDQ0423571.1"/>
    <property type="molecule type" value="Genomic_DNA"/>
</dbReference>
<gene>
    <name evidence="6" type="ORF">J2045_004623</name>
</gene>
<accession>A0ABU0GDY7</accession>
<evidence type="ECO:0000313" key="7">
    <source>
        <dbReference type="Proteomes" id="UP001238496"/>
    </source>
</evidence>
<sequence length="360" mass="41369">MADHTTKDTWLTAAQCAKRTGLTVRALRIYEAAGLLSPRRTEKNWRLYGAQDLARLTEILTLKRLGLTLEQISRLLRGQATDLERVLSVQASALQEQMARVQQSLTLIDSMQTKMATGEILSTDDLLALAKDHSMTETTSHTIAWRRYEQMRPRTERAIDRRLYADYAGHYQLDTVVFTIRHWDNRLFARVTGQVELELFAEEVDRFFYKAVPAQISFIRNAEGLVTALTLHQEGHEQTAERVETGAAAALEERLTERVREKRPIENSRLLLEELVRQYERGAPDYARMTPPLAAIAREQAEIIRGEWQRLGSIQEISFRTVTDEGWDVYDVNFDNGRQEWSFSLAADGRFNGIIFRRAP</sequence>
<evidence type="ECO:0000256" key="1">
    <source>
        <dbReference type="ARBA" id="ARBA00022491"/>
    </source>
</evidence>
<dbReference type="PANTHER" id="PTHR30204">
    <property type="entry name" value="REDOX-CYCLING DRUG-SENSING TRANSCRIPTIONAL ACTIVATOR SOXR"/>
    <property type="match status" value="1"/>
</dbReference>
<dbReference type="SMART" id="SM00422">
    <property type="entry name" value="HTH_MERR"/>
    <property type="match status" value="1"/>
</dbReference>
<dbReference type="InterPro" id="IPR047057">
    <property type="entry name" value="MerR_fam"/>
</dbReference>
<proteinExistence type="predicted"/>
<keyword evidence="7" id="KW-1185">Reference proteome</keyword>
<dbReference type="PRINTS" id="PR00040">
    <property type="entry name" value="HTHMERR"/>
</dbReference>
<evidence type="ECO:0000256" key="2">
    <source>
        <dbReference type="ARBA" id="ARBA00023015"/>
    </source>
</evidence>
<dbReference type="CDD" id="cd01106">
    <property type="entry name" value="HTH_TipAL-Mta"/>
    <property type="match status" value="1"/>
</dbReference>